<accession>A0A7W3NKK2</accession>
<comment type="caution">
    <text evidence="1">The sequence shown here is derived from an EMBL/GenBank/DDBJ whole genome shotgun (WGS) entry which is preliminary data.</text>
</comment>
<organism evidence="1 2">
    <name type="scientific">Streptomyces murinus</name>
    <dbReference type="NCBI Taxonomy" id="33900"/>
    <lineage>
        <taxon>Bacteria</taxon>
        <taxon>Bacillati</taxon>
        <taxon>Actinomycetota</taxon>
        <taxon>Actinomycetes</taxon>
        <taxon>Kitasatosporales</taxon>
        <taxon>Streptomycetaceae</taxon>
        <taxon>Streptomyces</taxon>
    </lineage>
</organism>
<proteinExistence type="predicted"/>
<protein>
    <submittedName>
        <fullName evidence="1">Uncharacterized protein</fullName>
    </submittedName>
</protein>
<dbReference type="AlphaFoldDB" id="A0A7W3NKK2"/>
<gene>
    <name evidence="1" type="ORF">HDA42_001396</name>
</gene>
<evidence type="ECO:0000313" key="1">
    <source>
        <dbReference type="EMBL" id="MBA9052218.1"/>
    </source>
</evidence>
<sequence>MQVPPHVEKFAVSATTTSAGDALSASQATYAGQA</sequence>
<dbReference type="EMBL" id="JACJIJ010000002">
    <property type="protein sequence ID" value="MBA9052218.1"/>
    <property type="molecule type" value="Genomic_DNA"/>
</dbReference>
<evidence type="ECO:0000313" key="2">
    <source>
        <dbReference type="Proteomes" id="UP000577386"/>
    </source>
</evidence>
<name>A0A7W3NKK2_STRMR</name>
<dbReference type="Proteomes" id="UP000577386">
    <property type="component" value="Unassembled WGS sequence"/>
</dbReference>
<reference evidence="1 2" key="1">
    <citation type="submission" date="2020-08" db="EMBL/GenBank/DDBJ databases">
        <title>Sequencing the genomes of 1000 actinobacteria strains.</title>
        <authorList>
            <person name="Klenk H.-P."/>
        </authorList>
    </citation>
    <scope>NUCLEOTIDE SEQUENCE [LARGE SCALE GENOMIC DNA]</scope>
    <source>
        <strain evidence="1 2">DSM 41827</strain>
    </source>
</reference>
<keyword evidence="2" id="KW-1185">Reference proteome</keyword>